<dbReference type="Pfam" id="PF00651">
    <property type="entry name" value="BTB"/>
    <property type="match status" value="1"/>
</dbReference>
<dbReference type="SUPFAM" id="SSF54695">
    <property type="entry name" value="POZ domain"/>
    <property type="match status" value="1"/>
</dbReference>
<evidence type="ECO:0000313" key="7">
    <source>
        <dbReference type="EMBL" id="VAI32752.1"/>
    </source>
</evidence>
<dbReference type="InterPro" id="IPR043454">
    <property type="entry name" value="NPH3/RPT2-like"/>
</dbReference>
<dbReference type="InterPro" id="IPR027356">
    <property type="entry name" value="NPH3_dom"/>
</dbReference>
<feature type="region of interest" description="Disordered" evidence="4">
    <location>
        <begin position="542"/>
        <end position="589"/>
    </location>
</feature>
<feature type="region of interest" description="Disordered" evidence="4">
    <location>
        <begin position="472"/>
        <end position="497"/>
    </location>
</feature>
<evidence type="ECO:0000256" key="1">
    <source>
        <dbReference type="ARBA" id="ARBA00004906"/>
    </source>
</evidence>
<protein>
    <recommendedName>
        <fullName evidence="9">NPH3 domain-containing protein</fullName>
    </recommendedName>
</protein>
<feature type="compositionally biased region" description="Basic and acidic residues" evidence="4">
    <location>
        <begin position="488"/>
        <end position="497"/>
    </location>
</feature>
<comment type="pathway">
    <text evidence="1">Protein modification; protein ubiquitination.</text>
</comment>
<gene>
    <name evidence="7" type="ORF">TRITD_5Bv1G132810</name>
</gene>
<dbReference type="EMBL" id="LT934120">
    <property type="protein sequence ID" value="VAI32752.1"/>
    <property type="molecule type" value="Genomic_DNA"/>
</dbReference>
<dbReference type="PROSITE" id="PS50097">
    <property type="entry name" value="BTB"/>
    <property type="match status" value="1"/>
</dbReference>
<feature type="domain" description="NPH3" evidence="6">
    <location>
        <begin position="262"/>
        <end position="436"/>
    </location>
</feature>
<evidence type="ECO:0000259" key="6">
    <source>
        <dbReference type="PROSITE" id="PS51649"/>
    </source>
</evidence>
<accession>A0A9R0X9V3</accession>
<evidence type="ECO:0000259" key="5">
    <source>
        <dbReference type="PROSITE" id="PS50097"/>
    </source>
</evidence>
<keyword evidence="8" id="KW-1185">Reference proteome</keyword>
<comment type="similarity">
    <text evidence="3">Belongs to the NPH3 family.</text>
</comment>
<dbReference type="Gramene" id="TRITD5Bv1G132810.6">
    <property type="protein sequence ID" value="TRITD5Bv1G132810.6"/>
    <property type="gene ID" value="TRITD5Bv1G132810"/>
</dbReference>
<evidence type="ECO:0000313" key="8">
    <source>
        <dbReference type="Proteomes" id="UP000324705"/>
    </source>
</evidence>
<reference evidence="7 8" key="1">
    <citation type="submission" date="2017-09" db="EMBL/GenBank/DDBJ databases">
        <authorList>
            <consortium name="International Durum Wheat Genome Sequencing Consortium (IDWGSC)"/>
            <person name="Milanesi L."/>
        </authorList>
    </citation>
    <scope>NUCLEOTIDE SEQUENCE [LARGE SCALE GENOMIC DNA]</scope>
    <source>
        <strain evidence="8">cv. Svevo</strain>
    </source>
</reference>
<dbReference type="AlphaFoldDB" id="A0A9R0X9V3"/>
<feature type="compositionally biased region" description="Low complexity" evidence="4">
    <location>
        <begin position="554"/>
        <end position="566"/>
    </location>
</feature>
<evidence type="ECO:0000256" key="3">
    <source>
        <dbReference type="PROSITE-ProRule" id="PRU00982"/>
    </source>
</evidence>
<evidence type="ECO:0000256" key="2">
    <source>
        <dbReference type="ARBA" id="ARBA00022786"/>
    </source>
</evidence>
<evidence type="ECO:0008006" key="9">
    <source>
        <dbReference type="Google" id="ProtNLM"/>
    </source>
</evidence>
<evidence type="ECO:0000256" key="4">
    <source>
        <dbReference type="SAM" id="MobiDB-lite"/>
    </source>
</evidence>
<dbReference type="PANTHER" id="PTHR32370">
    <property type="entry name" value="OS12G0117600 PROTEIN"/>
    <property type="match status" value="1"/>
</dbReference>
<dbReference type="Gene3D" id="3.30.710.10">
    <property type="entry name" value="Potassium Channel Kv1.1, Chain A"/>
    <property type="match status" value="1"/>
</dbReference>
<keyword evidence="2" id="KW-0833">Ubl conjugation pathway</keyword>
<organism evidence="7 8">
    <name type="scientific">Triticum turgidum subsp. durum</name>
    <name type="common">Durum wheat</name>
    <name type="synonym">Triticum durum</name>
    <dbReference type="NCBI Taxonomy" id="4567"/>
    <lineage>
        <taxon>Eukaryota</taxon>
        <taxon>Viridiplantae</taxon>
        <taxon>Streptophyta</taxon>
        <taxon>Embryophyta</taxon>
        <taxon>Tracheophyta</taxon>
        <taxon>Spermatophyta</taxon>
        <taxon>Magnoliopsida</taxon>
        <taxon>Liliopsida</taxon>
        <taxon>Poales</taxon>
        <taxon>Poaceae</taxon>
        <taxon>BOP clade</taxon>
        <taxon>Pooideae</taxon>
        <taxon>Triticodae</taxon>
        <taxon>Triticeae</taxon>
        <taxon>Triticinae</taxon>
        <taxon>Triticum</taxon>
    </lineage>
</organism>
<dbReference type="PROSITE" id="PS51649">
    <property type="entry name" value="NPH3"/>
    <property type="match status" value="2"/>
</dbReference>
<proteinExistence type="inferred from homology"/>
<sequence>MKFMKLGSKPDAFQSGGADVRLVVSDLATDVIVHIGEVRFYLHKFPLLSKSSKLQKLVLKATEKGTDDVHIDDLPGGAKGFEICAKFCYGMVVTLSPHNVVAARCAAEYLGMTEEMDKGNLIFKIEVFINSSILRSWKDSIIVLQSTKALLPWSEELKVVGRCIDAIASKTSVDPANVSWSYSYNKKGVACTEIIEPAGKTSVAPKDWWVEDLCELDVDLYKRVMVAIKSKGRMSPDLIGEALKAYAVRWLPDSYDALVADDLMRRISFQLHKASVKDLLLPAAEPSDGIHDVRLVHNLVQRFVARTALSHNGDFVEKSDEKMIELNFEQESTLALGELVDGYLSEVAADPDLEFSTFVELATAVPEAARPVHDGLYYAVDAYIKEHPNINKADKKKICGLIDVKKLSTDACVHATQNDRLPLRVVVQVLFFQQLRAGSSSAVPLTDGGENACAKPAQEQSEHCERRIPRHPNKLDKQVTGLSAGGEGEDRHVELRGGRNSFKDQVVGRNSFKDQVVGRNSFKDQLGGLLLQSRSRRIFDKLWSSKGHGENGKGSETSGSSQSPPSTAKPTEVKPSPLPPLRNRRYSVS</sequence>
<dbReference type="InterPro" id="IPR011333">
    <property type="entry name" value="SKP1/BTB/POZ_sf"/>
</dbReference>
<feature type="domain" description="BTB" evidence="5">
    <location>
        <begin position="29"/>
        <end position="97"/>
    </location>
</feature>
<name>A0A9R0X9V3_TRITD</name>
<feature type="domain" description="NPH3" evidence="6">
    <location>
        <begin position="207"/>
        <end position="252"/>
    </location>
</feature>
<dbReference type="Pfam" id="PF03000">
    <property type="entry name" value="NPH3"/>
    <property type="match status" value="2"/>
</dbReference>
<dbReference type="Proteomes" id="UP000324705">
    <property type="component" value="Chromosome 5B"/>
</dbReference>
<dbReference type="InterPro" id="IPR000210">
    <property type="entry name" value="BTB/POZ_dom"/>
</dbReference>